<dbReference type="Proteomes" id="UP000005089">
    <property type="component" value="Unassembled WGS sequence"/>
</dbReference>
<dbReference type="SMART" id="SM00530">
    <property type="entry name" value="HTH_XRE"/>
    <property type="match status" value="1"/>
</dbReference>
<dbReference type="GO" id="GO:0003677">
    <property type="term" value="F:DNA binding"/>
    <property type="evidence" value="ECO:0007669"/>
    <property type="project" value="InterPro"/>
</dbReference>
<reference evidence="2 3" key="1">
    <citation type="submission" date="2009-02" db="EMBL/GenBank/DDBJ databases">
        <title>The Genome Sequence of Oxalobacter formigenes OXCC13.</title>
        <authorList>
            <consortium name="The Broad Institute Genome Sequencing Platform"/>
            <person name="Ward D."/>
            <person name="Young S.K."/>
            <person name="Kodira C.D."/>
            <person name="Zeng Q."/>
            <person name="Koehrsen M."/>
            <person name="Alvarado L."/>
            <person name="Berlin A."/>
            <person name="Borenstein D."/>
            <person name="Chen Z."/>
            <person name="Engels R."/>
            <person name="Freedman E."/>
            <person name="Gellesch M."/>
            <person name="Goldberg J."/>
            <person name="Griggs A."/>
            <person name="Gujja S."/>
            <person name="Heiman D."/>
            <person name="Hepburn T."/>
            <person name="Howarth C."/>
            <person name="Jen D."/>
            <person name="Larson L."/>
            <person name="Lewis B."/>
            <person name="Mehta T."/>
            <person name="Park D."/>
            <person name="Pearson M."/>
            <person name="Roberts A."/>
            <person name="Saif S."/>
            <person name="Shea T."/>
            <person name="Shenoy N."/>
            <person name="Sisk P."/>
            <person name="Stolte C."/>
            <person name="Sykes S."/>
            <person name="Walk T."/>
            <person name="White J."/>
            <person name="Yandava C."/>
            <person name="Allison M.J."/>
            <person name="Lander E."/>
            <person name="Nusbaum C."/>
            <person name="Galagan J."/>
            <person name="Birren B."/>
        </authorList>
    </citation>
    <scope>NUCLEOTIDE SEQUENCE [LARGE SCALE GENOMIC DNA]</scope>
    <source>
        <strain evidence="2 3">OXCC13</strain>
    </source>
</reference>
<dbReference type="SUPFAM" id="SSF47413">
    <property type="entry name" value="lambda repressor-like DNA-binding domains"/>
    <property type="match status" value="1"/>
</dbReference>
<protein>
    <submittedName>
        <fullName evidence="2">Transcriptional regulator, y4mF family</fullName>
    </submittedName>
</protein>
<dbReference type="STRING" id="847.BRW83_1766"/>
<dbReference type="CDD" id="cd00093">
    <property type="entry name" value="HTH_XRE"/>
    <property type="match status" value="1"/>
</dbReference>
<dbReference type="InterPro" id="IPR001387">
    <property type="entry name" value="Cro/C1-type_HTH"/>
</dbReference>
<proteinExistence type="predicted"/>
<dbReference type="Pfam" id="PF01381">
    <property type="entry name" value="HTH_3"/>
    <property type="match status" value="1"/>
</dbReference>
<dbReference type="OrthoDB" id="9156632at2"/>
<dbReference type="InterPro" id="IPR010982">
    <property type="entry name" value="Lambda_DNA-bd_dom_sf"/>
</dbReference>
<dbReference type="RefSeq" id="WP_005879938.1">
    <property type="nucleotide sequence ID" value="NZ_CP019430.1"/>
</dbReference>
<organism evidence="2 3">
    <name type="scientific">Oxalobacter formigenes OXCC13</name>
    <dbReference type="NCBI Taxonomy" id="556269"/>
    <lineage>
        <taxon>Bacteria</taxon>
        <taxon>Pseudomonadati</taxon>
        <taxon>Pseudomonadota</taxon>
        <taxon>Betaproteobacteria</taxon>
        <taxon>Burkholderiales</taxon>
        <taxon>Oxalobacteraceae</taxon>
        <taxon>Oxalobacter</taxon>
    </lineage>
</organism>
<dbReference type="Gene3D" id="1.10.260.40">
    <property type="entry name" value="lambda repressor-like DNA-binding domains"/>
    <property type="match status" value="1"/>
</dbReference>
<dbReference type="HOGENOM" id="CLU_066192_47_3_4"/>
<name>C3X8C6_OXAFO</name>
<evidence type="ECO:0000313" key="2">
    <source>
        <dbReference type="EMBL" id="EEO29452.1"/>
    </source>
</evidence>
<dbReference type="EMBL" id="GG658170">
    <property type="protein sequence ID" value="EEO29452.1"/>
    <property type="molecule type" value="Genomic_DNA"/>
</dbReference>
<gene>
    <name evidence="2" type="ORF">OFBG_00480</name>
</gene>
<feature type="domain" description="HTH cro/C1-type" evidence="1">
    <location>
        <begin position="14"/>
        <end position="68"/>
    </location>
</feature>
<evidence type="ECO:0000259" key="1">
    <source>
        <dbReference type="PROSITE" id="PS50943"/>
    </source>
</evidence>
<dbReference type="AlphaFoldDB" id="C3X8C6"/>
<dbReference type="eggNOG" id="COG1396">
    <property type="taxonomic scope" value="Bacteria"/>
</dbReference>
<keyword evidence="3" id="KW-1185">Reference proteome</keyword>
<dbReference type="PROSITE" id="PS50943">
    <property type="entry name" value="HTH_CROC1"/>
    <property type="match status" value="1"/>
</dbReference>
<sequence length="74" mass="8124">MTSVQNHIALGNLVRIERKRQKLTQEQLAALAGVGVRFLRELEKGKDSCRIGLAFSVMQTLGLSVDVSGRGDEK</sequence>
<evidence type="ECO:0000313" key="3">
    <source>
        <dbReference type="Proteomes" id="UP000005089"/>
    </source>
</evidence>
<accession>C3X8C6</accession>
<dbReference type="GeneID" id="77135606"/>